<dbReference type="Proteomes" id="UP000052020">
    <property type="component" value="Unassembled WGS sequence"/>
</dbReference>
<sequence>MADTLDEAIAEYRKLMAAGPPRSHSVAGALAQLLARKGDNEGAYRVAADVPSTAALWQHPPAEIVDWAAKCNRLDDLRAKLGEATAEYPEHPQPWLLVARVLHAQGRRDDAVEALKRVPLTYYPAAVMSLASDLDQKEFFVAQVRPAVRQALESRQVWVINNLLGEEGLRAAVAAELRREAAALWTEATDVRSRGALLSFAWDVGGYIYIPRGSQLALDPEETMPAECAIVAAVDFQQSMYGDRKRDARRHAAECLQRALTAWPDDGALWELLGKLGWWGQDWEAAAEGYGMAAVADPEQIEYPARAAFALVRLGRCDQALDVGRKAIEPWPDQWAAQAFFAALQMDCGELEAAREVLVALRADSEVHGSGFDQRQVNRLLERCHQLRVRHAHAMAAQGDLAGAKALADELQAKAGESPELWREVAELYLTAQSWDDALAAAERVLALSRATDQPARMRAEVLVARVYAAKRDDHEARKRLIPILAQSGDPSVLREAAEALVDLYLLRGEREQAIATFSDLRLRTQDSALRKWVDERLKEIAGK</sequence>
<dbReference type="Gene3D" id="1.25.40.10">
    <property type="entry name" value="Tetratricopeptide repeat domain"/>
    <property type="match status" value="3"/>
</dbReference>
<dbReference type="AlphaFoldDB" id="A0A0S7XHJ1"/>
<dbReference type="InterPro" id="IPR011990">
    <property type="entry name" value="TPR-like_helical_dom_sf"/>
</dbReference>
<name>A0A0S7XHJ1_9BACT</name>
<accession>A0A0S7XHJ1</accession>
<organism evidence="1 2">
    <name type="scientific">candidate division KD3-62 bacterium DG_56</name>
    <dbReference type="NCBI Taxonomy" id="1704032"/>
    <lineage>
        <taxon>Bacteria</taxon>
        <taxon>candidate division KD3-62</taxon>
    </lineage>
</organism>
<evidence type="ECO:0000313" key="1">
    <source>
        <dbReference type="EMBL" id="KPJ61920.1"/>
    </source>
</evidence>
<evidence type="ECO:0000313" key="2">
    <source>
        <dbReference type="Proteomes" id="UP000052020"/>
    </source>
</evidence>
<gene>
    <name evidence="1" type="ORF">AMK68_05555</name>
</gene>
<dbReference type="EMBL" id="LIZY01000139">
    <property type="protein sequence ID" value="KPJ61920.1"/>
    <property type="molecule type" value="Genomic_DNA"/>
</dbReference>
<reference evidence="1 2" key="1">
    <citation type="journal article" date="2015" name="Microbiome">
        <title>Genomic resolution of linkages in carbon, nitrogen, and sulfur cycling among widespread estuary sediment bacteria.</title>
        <authorList>
            <person name="Baker B.J."/>
            <person name="Lazar C.S."/>
            <person name="Teske A.P."/>
            <person name="Dick G.J."/>
        </authorList>
    </citation>
    <scope>NUCLEOTIDE SEQUENCE [LARGE SCALE GENOMIC DNA]</scope>
    <source>
        <strain evidence="1">DG_56</strain>
    </source>
</reference>
<protein>
    <recommendedName>
        <fullName evidence="3">Tetratricopeptide repeat protein</fullName>
    </recommendedName>
</protein>
<proteinExistence type="predicted"/>
<evidence type="ECO:0008006" key="3">
    <source>
        <dbReference type="Google" id="ProtNLM"/>
    </source>
</evidence>
<dbReference type="SUPFAM" id="SSF48452">
    <property type="entry name" value="TPR-like"/>
    <property type="match status" value="2"/>
</dbReference>
<comment type="caution">
    <text evidence="1">The sequence shown here is derived from an EMBL/GenBank/DDBJ whole genome shotgun (WGS) entry which is preliminary data.</text>
</comment>
<dbReference type="Pfam" id="PF14559">
    <property type="entry name" value="TPR_19"/>
    <property type="match status" value="1"/>
</dbReference>